<keyword evidence="2" id="KW-1185">Reference proteome</keyword>
<accession>A0AAD9LGK3</accession>
<evidence type="ECO:0000313" key="1">
    <source>
        <dbReference type="EMBL" id="KAK1934539.1"/>
    </source>
</evidence>
<organism evidence="1 2">
    <name type="scientific">Phytophthora citrophthora</name>
    <dbReference type="NCBI Taxonomy" id="4793"/>
    <lineage>
        <taxon>Eukaryota</taxon>
        <taxon>Sar</taxon>
        <taxon>Stramenopiles</taxon>
        <taxon>Oomycota</taxon>
        <taxon>Peronosporomycetes</taxon>
        <taxon>Peronosporales</taxon>
        <taxon>Peronosporaceae</taxon>
        <taxon>Phytophthora</taxon>
    </lineage>
</organism>
<evidence type="ECO:0000313" key="2">
    <source>
        <dbReference type="Proteomes" id="UP001259832"/>
    </source>
</evidence>
<gene>
    <name evidence="1" type="ORF">P3T76_011148</name>
</gene>
<dbReference type="EMBL" id="JASMQC010000025">
    <property type="protein sequence ID" value="KAK1934539.1"/>
    <property type="molecule type" value="Genomic_DNA"/>
</dbReference>
<dbReference type="AlphaFoldDB" id="A0AAD9LGK3"/>
<proteinExistence type="predicted"/>
<name>A0AAD9LGK3_9STRA</name>
<dbReference type="PANTHER" id="PTHR40131:SF1">
    <property type="entry name" value="C1Q DOMAIN-CONTAINING PROTEIN"/>
    <property type="match status" value="1"/>
</dbReference>
<dbReference type="PANTHER" id="PTHR40131">
    <property type="entry name" value="C1Q DOMAIN-CONTAINING PROTEIN"/>
    <property type="match status" value="1"/>
</dbReference>
<protein>
    <recommendedName>
        <fullName evidence="3">C1q domain-containing protein</fullName>
    </recommendedName>
</protein>
<dbReference type="Proteomes" id="UP001259832">
    <property type="component" value="Unassembled WGS sequence"/>
</dbReference>
<evidence type="ECO:0008006" key="3">
    <source>
        <dbReference type="Google" id="ProtNLM"/>
    </source>
</evidence>
<reference evidence="1" key="1">
    <citation type="submission" date="2023-08" db="EMBL/GenBank/DDBJ databases">
        <title>Reference Genome Resource for the Citrus Pathogen Phytophthora citrophthora.</title>
        <authorList>
            <person name="Moller H."/>
            <person name="Coetzee B."/>
            <person name="Rose L.J."/>
            <person name="Van Niekerk J.M."/>
        </authorList>
    </citation>
    <scope>NUCLEOTIDE SEQUENCE</scope>
    <source>
        <strain evidence="1">STE-U-9442</strain>
    </source>
</reference>
<sequence length="426" mass="48032">MISECKSDENLAQVEKQVAQQCDKIEVRLDQLVESIQHQIKDQDLQFKSDRIQNDSKLVKLQQEMVQKVELLEVKMKESEKSTAIKEIPLATPEIQEREVDVIREELACDFQATIENRIGLLRQELLVAIGKKMCKSEIAKLLSRKMDAMDSWKQLAEKADNTRVEEVACALMDSIQRSQESAMDDIDRLRQLNDSKADTLDLVQVKHNMNSILSVAESIQHELSALQRVVNEKMTVADVKELLDSQLMMNGLQKAIKQVGSAASDEFTTKSQFETMNRQVKAITRQLRSEIYQARYIWKDGGPSAKQTIQWSSQVVNTNADIFLWQFGSDEVKLVLPGLYHLEAAFFTDYSPVIQVLVNGEPAAVQPTSKDLASSQSVVQRLRHSAGNVVGLAIDVFLALPARAVVALSYDIDEKAQGFLNLRKL</sequence>
<comment type="caution">
    <text evidence="1">The sequence shown here is derived from an EMBL/GenBank/DDBJ whole genome shotgun (WGS) entry which is preliminary data.</text>
</comment>